<evidence type="ECO:0000313" key="2">
    <source>
        <dbReference type="Proteomes" id="UP000650081"/>
    </source>
</evidence>
<dbReference type="Proteomes" id="UP000650081">
    <property type="component" value="Unassembled WGS sequence"/>
</dbReference>
<comment type="caution">
    <text evidence="1">The sequence shown here is derived from an EMBL/GenBank/DDBJ whole genome shotgun (WGS) entry which is preliminary data.</text>
</comment>
<organism evidence="1 2">
    <name type="scientific">Neolewinella lacunae</name>
    <dbReference type="NCBI Taxonomy" id="1517758"/>
    <lineage>
        <taxon>Bacteria</taxon>
        <taxon>Pseudomonadati</taxon>
        <taxon>Bacteroidota</taxon>
        <taxon>Saprospiria</taxon>
        <taxon>Saprospirales</taxon>
        <taxon>Lewinellaceae</taxon>
        <taxon>Neolewinella</taxon>
    </lineage>
</organism>
<sequence>ADVDVSNPYAAAFPEVYNANDLTGSILDADFVAFAYGDVVGNGRSTASIEAADAQLEAGQMHTMEIRSTELAGFQGTIELAAGLELVTASYAGEGAINLNRAGDGLVAVALRGADAVLTLEVMATAAGRLSELVSLTDEITVREGVNLNGTGGALTLSFTTAEVATGLNALLQNTPNPVRGETVIRYELAVAGAATLTVQDAAGRLILTRKLEATAGRNQVTLTAAELGAAGVLTYTLTAGDFTATRKMVVVR</sequence>
<dbReference type="EMBL" id="JACSIT010000127">
    <property type="protein sequence ID" value="MBC6995289.1"/>
    <property type="molecule type" value="Genomic_DNA"/>
</dbReference>
<reference evidence="1" key="1">
    <citation type="submission" date="2020-08" db="EMBL/GenBank/DDBJ databases">
        <title>Lewinella bacteria from marine environments.</title>
        <authorList>
            <person name="Zhong Y."/>
        </authorList>
    </citation>
    <scope>NUCLEOTIDE SEQUENCE</scope>
    <source>
        <strain evidence="1">KCTC 42187</strain>
    </source>
</reference>
<keyword evidence="2" id="KW-1185">Reference proteome</keyword>
<protein>
    <submittedName>
        <fullName evidence="1">T9SS type A sorting domain-containing protein</fullName>
    </submittedName>
</protein>
<dbReference type="AlphaFoldDB" id="A0A923T993"/>
<gene>
    <name evidence="1" type="ORF">H9S92_14040</name>
</gene>
<accession>A0A923T993</accession>
<dbReference type="RefSeq" id="WP_187467332.1">
    <property type="nucleotide sequence ID" value="NZ_JACSIT010000127.1"/>
</dbReference>
<dbReference type="NCBIfam" id="TIGR04183">
    <property type="entry name" value="Por_Secre_tail"/>
    <property type="match status" value="1"/>
</dbReference>
<feature type="non-terminal residue" evidence="1">
    <location>
        <position position="1"/>
    </location>
</feature>
<name>A0A923T993_9BACT</name>
<evidence type="ECO:0000313" key="1">
    <source>
        <dbReference type="EMBL" id="MBC6995289.1"/>
    </source>
</evidence>
<dbReference type="InterPro" id="IPR026444">
    <property type="entry name" value="Secre_tail"/>
</dbReference>
<proteinExistence type="predicted"/>